<dbReference type="Pfam" id="PF00085">
    <property type="entry name" value="Thioredoxin"/>
    <property type="match status" value="1"/>
</dbReference>
<dbReference type="PROSITE" id="PS51352">
    <property type="entry name" value="THIOREDOXIN_2"/>
    <property type="match status" value="1"/>
</dbReference>
<dbReference type="InterPro" id="IPR036249">
    <property type="entry name" value="Thioredoxin-like_sf"/>
</dbReference>
<feature type="signal peptide" evidence="2">
    <location>
        <begin position="1"/>
        <end position="19"/>
    </location>
</feature>
<dbReference type="AlphaFoldDB" id="A0A4Q7IPN3"/>
<accession>A0A4Q7IPN3</accession>
<dbReference type="InterPro" id="IPR013766">
    <property type="entry name" value="Thioredoxin_domain"/>
</dbReference>
<feature type="chain" id="PRO_5020246464" evidence="2">
    <location>
        <begin position="20"/>
        <end position="127"/>
    </location>
</feature>
<evidence type="ECO:0000256" key="1">
    <source>
        <dbReference type="ARBA" id="ARBA00023284"/>
    </source>
</evidence>
<proteinExistence type="predicted"/>
<sequence>MKYIFTTIISLFMAFSASAFEKQPFSEALFSKLQTQNAVIMIDVYAPWCPTCKKQQKLFQQYHEQNPDKPFHLLVVDYDNDKQWVKKFRAPRQSTLLLYKGDRQFWYSVAETRFNVIEEKLNSAFRF</sequence>
<keyword evidence="1" id="KW-0676">Redox-active center</keyword>
<dbReference type="GO" id="GO:0015036">
    <property type="term" value="F:disulfide oxidoreductase activity"/>
    <property type="evidence" value="ECO:0007669"/>
    <property type="project" value="UniProtKB-ARBA"/>
</dbReference>
<name>A0A4Q7IPN3_9GAMM</name>
<dbReference type="EMBL" id="PPSX01000024">
    <property type="protein sequence ID" value="RZQ53519.1"/>
    <property type="molecule type" value="Genomic_DNA"/>
</dbReference>
<evidence type="ECO:0000259" key="3">
    <source>
        <dbReference type="PROSITE" id="PS51352"/>
    </source>
</evidence>
<dbReference type="RefSeq" id="WP_130255165.1">
    <property type="nucleotide sequence ID" value="NZ_PPSX01000024.1"/>
</dbReference>
<organism evidence="4 5">
    <name type="scientific">Pseudoalteromonas phenolica</name>
    <dbReference type="NCBI Taxonomy" id="161398"/>
    <lineage>
        <taxon>Bacteria</taxon>
        <taxon>Pseudomonadati</taxon>
        <taxon>Pseudomonadota</taxon>
        <taxon>Gammaproteobacteria</taxon>
        <taxon>Alteromonadales</taxon>
        <taxon>Pseudoalteromonadaceae</taxon>
        <taxon>Pseudoalteromonas</taxon>
    </lineage>
</organism>
<dbReference type="InterPro" id="IPR017937">
    <property type="entry name" value="Thioredoxin_CS"/>
</dbReference>
<evidence type="ECO:0000313" key="4">
    <source>
        <dbReference type="EMBL" id="RZQ53519.1"/>
    </source>
</evidence>
<evidence type="ECO:0000256" key="2">
    <source>
        <dbReference type="SAM" id="SignalP"/>
    </source>
</evidence>
<dbReference type="CDD" id="cd02947">
    <property type="entry name" value="TRX_family"/>
    <property type="match status" value="1"/>
</dbReference>
<keyword evidence="2" id="KW-0732">Signal</keyword>
<dbReference type="SUPFAM" id="SSF52833">
    <property type="entry name" value="Thioredoxin-like"/>
    <property type="match status" value="1"/>
</dbReference>
<reference evidence="4 5" key="1">
    <citation type="submission" date="2018-01" db="EMBL/GenBank/DDBJ databases">
        <title>Co-occurrence of chitin degradation, pigmentation and bioactivity in marine Pseudoalteromonas.</title>
        <authorList>
            <person name="Paulsen S."/>
            <person name="Gram L."/>
            <person name="Machado H."/>
        </authorList>
    </citation>
    <scope>NUCLEOTIDE SEQUENCE [LARGE SCALE GENOMIC DNA]</scope>
    <source>
        <strain evidence="4 5">S3898</strain>
    </source>
</reference>
<protein>
    <submittedName>
        <fullName evidence="4">Thioredoxin</fullName>
    </submittedName>
</protein>
<dbReference type="Gene3D" id="3.40.30.10">
    <property type="entry name" value="Glutaredoxin"/>
    <property type="match status" value="1"/>
</dbReference>
<feature type="domain" description="Thioredoxin" evidence="3">
    <location>
        <begin position="6"/>
        <end position="127"/>
    </location>
</feature>
<evidence type="ECO:0000313" key="5">
    <source>
        <dbReference type="Proteomes" id="UP000291338"/>
    </source>
</evidence>
<gene>
    <name evidence="4" type="ORF">C1E23_08545</name>
</gene>
<comment type="caution">
    <text evidence="4">The sequence shown here is derived from an EMBL/GenBank/DDBJ whole genome shotgun (WGS) entry which is preliminary data.</text>
</comment>
<dbReference type="Proteomes" id="UP000291338">
    <property type="component" value="Unassembled WGS sequence"/>
</dbReference>
<dbReference type="PROSITE" id="PS00194">
    <property type="entry name" value="THIOREDOXIN_1"/>
    <property type="match status" value="1"/>
</dbReference>